<proteinExistence type="predicted"/>
<gene>
    <name evidence="1" type="ORF">M430DRAFT_100089</name>
</gene>
<reference evidence="1 2" key="1">
    <citation type="journal article" date="2018" name="New Phytol.">
        <title>Comparative genomics and transcriptomics depict ericoid mycorrhizal fungi as versatile saprotrophs and plant mutualists.</title>
        <authorList>
            <person name="Martino E."/>
            <person name="Morin E."/>
            <person name="Grelet G.A."/>
            <person name="Kuo A."/>
            <person name="Kohler A."/>
            <person name="Daghino S."/>
            <person name="Barry K.W."/>
            <person name="Cichocki N."/>
            <person name="Clum A."/>
            <person name="Dockter R.B."/>
            <person name="Hainaut M."/>
            <person name="Kuo R.C."/>
            <person name="LaButti K."/>
            <person name="Lindahl B.D."/>
            <person name="Lindquist E.A."/>
            <person name="Lipzen A."/>
            <person name="Khouja H.R."/>
            <person name="Magnuson J."/>
            <person name="Murat C."/>
            <person name="Ohm R.A."/>
            <person name="Singer S.W."/>
            <person name="Spatafora J.W."/>
            <person name="Wang M."/>
            <person name="Veneault-Fourrey C."/>
            <person name="Henrissat B."/>
            <person name="Grigoriev I.V."/>
            <person name="Martin F.M."/>
            <person name="Perotto S."/>
        </authorList>
    </citation>
    <scope>NUCLEOTIDE SEQUENCE [LARGE SCALE GENOMIC DNA]</scope>
    <source>
        <strain evidence="1 2">ATCC 22711</strain>
    </source>
</reference>
<dbReference type="GO" id="GO:0000172">
    <property type="term" value="C:ribonuclease MRP complex"/>
    <property type="evidence" value="ECO:0007669"/>
    <property type="project" value="TreeGrafter"/>
</dbReference>
<dbReference type="RefSeq" id="XP_024721396.1">
    <property type="nucleotide sequence ID" value="XM_024860607.1"/>
</dbReference>
<organism evidence="1 2">
    <name type="scientific">Amorphotheca resinae ATCC 22711</name>
    <dbReference type="NCBI Taxonomy" id="857342"/>
    <lineage>
        <taxon>Eukaryota</taxon>
        <taxon>Fungi</taxon>
        <taxon>Dikarya</taxon>
        <taxon>Ascomycota</taxon>
        <taxon>Pezizomycotina</taxon>
        <taxon>Leotiomycetes</taxon>
        <taxon>Helotiales</taxon>
        <taxon>Amorphothecaceae</taxon>
        <taxon>Amorphotheca</taxon>
    </lineage>
</organism>
<dbReference type="GO" id="GO:0001682">
    <property type="term" value="P:tRNA 5'-leader removal"/>
    <property type="evidence" value="ECO:0007669"/>
    <property type="project" value="InterPro"/>
</dbReference>
<dbReference type="GeneID" id="36568688"/>
<dbReference type="InParanoid" id="A0A2T3B3A2"/>
<evidence type="ECO:0000313" key="2">
    <source>
        <dbReference type="Proteomes" id="UP000241818"/>
    </source>
</evidence>
<sequence length="331" mass="37487">MLDFPEDTKNEPKCYVTHGTMGHLDPKQPPVKRKPFAAILNEGFIQKAELILPEELYEIIKKDFFNETTKPVYSRVILPLKALLEGEFFNEYIKKGILTLYLDKESYERAGLTGVPDGVKGKRKTKPRWVVEINLRLPSMLHGKKGFDRIVYAFKNVLSTPVTWLFCDLGATALAPDPLDIHFPTKVAVVPDITSEIKVNMPSLKPPTDTSSEYGDDFKDFAVETHEWLSLISLNSPRVNPDDQIDSFLSRYVPPGESTTRSNLVKITWRGFLSPSWAHKLFVHALLNVPQEAWFVYYVGGFGGVRVEGSKDCTILKVPDAPNEYLLWEVA</sequence>
<dbReference type="Pfam" id="PF08584">
    <property type="entry name" value="Ribonuc_P_40"/>
    <property type="match status" value="1"/>
</dbReference>
<dbReference type="GO" id="GO:0000171">
    <property type="term" value="F:ribonuclease MRP activity"/>
    <property type="evidence" value="ECO:0007669"/>
    <property type="project" value="TreeGrafter"/>
</dbReference>
<dbReference type="EMBL" id="KZ679010">
    <property type="protein sequence ID" value="PSS20126.1"/>
    <property type="molecule type" value="Genomic_DNA"/>
</dbReference>
<dbReference type="PANTHER" id="PTHR15396:SF1">
    <property type="entry name" value="RIBONUCLEASE P PROTEIN SUBUNIT P40"/>
    <property type="match status" value="1"/>
</dbReference>
<accession>A0A2T3B3A2</accession>
<dbReference type="InterPro" id="IPR013893">
    <property type="entry name" value="RNase_P_Rpp40"/>
</dbReference>
<evidence type="ECO:0000313" key="1">
    <source>
        <dbReference type="EMBL" id="PSS20126.1"/>
    </source>
</evidence>
<dbReference type="OrthoDB" id="63112at2759"/>
<name>A0A2T3B3A2_AMORE</name>
<dbReference type="GO" id="GO:0030681">
    <property type="term" value="C:multimeric ribonuclease P complex"/>
    <property type="evidence" value="ECO:0007669"/>
    <property type="project" value="TreeGrafter"/>
</dbReference>
<dbReference type="GO" id="GO:0000447">
    <property type="term" value="P:endonucleolytic cleavage in ITS1 to separate SSU-rRNA from 5.8S rRNA and LSU-rRNA from tricistronic rRNA transcript (SSU-rRNA, 5.8S rRNA, LSU-rRNA)"/>
    <property type="evidence" value="ECO:0007669"/>
    <property type="project" value="TreeGrafter"/>
</dbReference>
<dbReference type="STRING" id="857342.A0A2T3B3A2"/>
<keyword evidence="2" id="KW-1185">Reference proteome</keyword>
<dbReference type="GO" id="GO:0004526">
    <property type="term" value="F:ribonuclease P activity"/>
    <property type="evidence" value="ECO:0007669"/>
    <property type="project" value="TreeGrafter"/>
</dbReference>
<protein>
    <submittedName>
        <fullName evidence="1">Uncharacterized protein</fullName>
    </submittedName>
</protein>
<dbReference type="Proteomes" id="UP000241818">
    <property type="component" value="Unassembled WGS sequence"/>
</dbReference>
<dbReference type="AlphaFoldDB" id="A0A2T3B3A2"/>
<dbReference type="PANTHER" id="PTHR15396">
    <property type="entry name" value="RIBONUCLEASE P PROTEIN SUBUNIT P40"/>
    <property type="match status" value="1"/>
</dbReference>